<dbReference type="InterPro" id="IPR013103">
    <property type="entry name" value="RVT_2"/>
</dbReference>
<name>A0ABQ4Y245_9ASTR</name>
<keyword evidence="1" id="KW-0812">Transmembrane</keyword>
<reference evidence="3" key="2">
    <citation type="submission" date="2022-01" db="EMBL/GenBank/DDBJ databases">
        <authorList>
            <person name="Yamashiro T."/>
            <person name="Shiraishi A."/>
            <person name="Satake H."/>
            <person name="Nakayama K."/>
        </authorList>
    </citation>
    <scope>NUCLEOTIDE SEQUENCE</scope>
</reference>
<sequence length="338" mass="38717">MIITNLKEVQGVVKDDHTLNRKNHTFEASRHLLIVFRLISQLRILILLVGLSLLIQWPRVLVIDLKGKISEDAIDRSDHMDKKDKLEKVIKEADLSKHVIIKVAVEVVSEAEVEITGSKEFLKHQDGHLKILTRAYNEKLKKKDDLSTTSKKKEENNKVRAKTYIGLHSNRKLPKGVKFVNNLVIEEPKHGSLFIDSFREEAFKKVDVVHKVETESLLGIRLWLQMFYVIEPNDSVAINSIIESRDVIFDENRFSLVPRLSQRSLKDKTKDSGGSLVPKKVTESLIIHQMDVKTTFLNGELDEEVYMNQPQGFIIPGNENKVCKLIKSLYGLKQAPKQ</sequence>
<feature type="transmembrane region" description="Helical" evidence="1">
    <location>
        <begin position="32"/>
        <end position="55"/>
    </location>
</feature>
<protein>
    <submittedName>
        <fullName evidence="3">Zinc finger, CCHC-type containing protein</fullName>
    </submittedName>
</protein>
<evidence type="ECO:0000313" key="4">
    <source>
        <dbReference type="Proteomes" id="UP001151760"/>
    </source>
</evidence>
<reference evidence="3" key="1">
    <citation type="journal article" date="2022" name="Int. J. Mol. Sci.">
        <title>Draft Genome of Tanacetum Coccineum: Genomic Comparison of Closely Related Tanacetum-Family Plants.</title>
        <authorList>
            <person name="Yamashiro T."/>
            <person name="Shiraishi A."/>
            <person name="Nakayama K."/>
            <person name="Satake H."/>
        </authorList>
    </citation>
    <scope>NUCLEOTIDE SEQUENCE</scope>
</reference>
<dbReference type="Proteomes" id="UP001151760">
    <property type="component" value="Unassembled WGS sequence"/>
</dbReference>
<comment type="caution">
    <text evidence="3">The sequence shown here is derived from an EMBL/GenBank/DDBJ whole genome shotgun (WGS) entry which is preliminary data.</text>
</comment>
<keyword evidence="4" id="KW-1185">Reference proteome</keyword>
<accession>A0ABQ4Y245</accession>
<keyword evidence="1" id="KW-1133">Transmembrane helix</keyword>
<feature type="domain" description="Reverse transcriptase Ty1/copia-type" evidence="2">
    <location>
        <begin position="281"/>
        <end position="337"/>
    </location>
</feature>
<dbReference type="Pfam" id="PF07727">
    <property type="entry name" value="RVT_2"/>
    <property type="match status" value="1"/>
</dbReference>
<dbReference type="EMBL" id="BQNB010010027">
    <property type="protein sequence ID" value="GJS71730.1"/>
    <property type="molecule type" value="Genomic_DNA"/>
</dbReference>
<gene>
    <name evidence="3" type="ORF">Tco_0704571</name>
</gene>
<keyword evidence="1" id="KW-0472">Membrane</keyword>
<evidence type="ECO:0000259" key="2">
    <source>
        <dbReference type="Pfam" id="PF07727"/>
    </source>
</evidence>
<organism evidence="3 4">
    <name type="scientific">Tanacetum coccineum</name>
    <dbReference type="NCBI Taxonomy" id="301880"/>
    <lineage>
        <taxon>Eukaryota</taxon>
        <taxon>Viridiplantae</taxon>
        <taxon>Streptophyta</taxon>
        <taxon>Embryophyta</taxon>
        <taxon>Tracheophyta</taxon>
        <taxon>Spermatophyta</taxon>
        <taxon>Magnoliopsida</taxon>
        <taxon>eudicotyledons</taxon>
        <taxon>Gunneridae</taxon>
        <taxon>Pentapetalae</taxon>
        <taxon>asterids</taxon>
        <taxon>campanulids</taxon>
        <taxon>Asterales</taxon>
        <taxon>Asteraceae</taxon>
        <taxon>Asteroideae</taxon>
        <taxon>Anthemideae</taxon>
        <taxon>Anthemidinae</taxon>
        <taxon>Tanacetum</taxon>
    </lineage>
</organism>
<evidence type="ECO:0000313" key="3">
    <source>
        <dbReference type="EMBL" id="GJS71730.1"/>
    </source>
</evidence>
<proteinExistence type="predicted"/>
<evidence type="ECO:0000256" key="1">
    <source>
        <dbReference type="SAM" id="Phobius"/>
    </source>
</evidence>